<feature type="domain" description="NAD(P)-binding" evidence="7">
    <location>
        <begin position="14"/>
        <end position="122"/>
    </location>
</feature>
<dbReference type="RefSeq" id="WP_118912983.1">
    <property type="nucleotide sequence ID" value="NZ_CBCRVH010000003.1"/>
</dbReference>
<evidence type="ECO:0000256" key="6">
    <source>
        <dbReference type="SAM" id="Phobius"/>
    </source>
</evidence>
<evidence type="ECO:0000256" key="4">
    <source>
        <dbReference type="ARBA" id="ARBA00022989"/>
    </source>
</evidence>
<evidence type="ECO:0000313" key="9">
    <source>
        <dbReference type="Proteomes" id="UP000285376"/>
    </source>
</evidence>
<evidence type="ECO:0000256" key="2">
    <source>
        <dbReference type="ARBA" id="ARBA00007524"/>
    </source>
</evidence>
<organism evidence="8 9">
    <name type="scientific">Dermacoccus abyssi</name>
    <dbReference type="NCBI Taxonomy" id="322596"/>
    <lineage>
        <taxon>Bacteria</taxon>
        <taxon>Bacillati</taxon>
        <taxon>Actinomycetota</taxon>
        <taxon>Actinomycetes</taxon>
        <taxon>Micrococcales</taxon>
        <taxon>Dermacoccaceae</taxon>
        <taxon>Dermacoccus</taxon>
    </lineage>
</organism>
<dbReference type="Gene3D" id="3.40.50.720">
    <property type="entry name" value="NAD(P)-binding Rossmann-like Domain"/>
    <property type="match status" value="1"/>
</dbReference>
<feature type="transmembrane region" description="Helical" evidence="6">
    <location>
        <begin position="383"/>
        <end position="403"/>
    </location>
</feature>
<evidence type="ECO:0000256" key="1">
    <source>
        <dbReference type="ARBA" id="ARBA00004141"/>
    </source>
</evidence>
<dbReference type="GO" id="GO:0016020">
    <property type="term" value="C:membrane"/>
    <property type="evidence" value="ECO:0007669"/>
    <property type="project" value="UniProtKB-SubCell"/>
</dbReference>
<keyword evidence="3 6" id="KW-0812">Transmembrane</keyword>
<feature type="transmembrane region" description="Helical" evidence="6">
    <location>
        <begin position="291"/>
        <end position="315"/>
    </location>
</feature>
<evidence type="ECO:0000256" key="5">
    <source>
        <dbReference type="ARBA" id="ARBA00023136"/>
    </source>
</evidence>
<dbReference type="Pfam" id="PF13460">
    <property type="entry name" value="NAD_binding_10"/>
    <property type="match status" value="1"/>
</dbReference>
<proteinExistence type="inferred from homology"/>
<accession>A0A417Z7W4</accession>
<dbReference type="PANTHER" id="PTHR10057">
    <property type="entry name" value="PERIPHERAL-TYPE BENZODIAZEPINE RECEPTOR"/>
    <property type="match status" value="1"/>
</dbReference>
<evidence type="ECO:0000313" key="8">
    <source>
        <dbReference type="EMBL" id="RHW46713.1"/>
    </source>
</evidence>
<sequence length="407" mass="43348">MDRSHPRLALVTRATGYIGGQVAAELLRRGWQVRVLSRSAEKVEQLPWWSSQSCEVVEGDAARAAEVAKALSGVDVAWYLLHSMGDASDFAEAELDMARTFGAEARKAGVARIVYLGGLHPEGEELSEHLASRVAVGDALMASGVPTAALQAGLVIGDGPSSFQMLRHLSERLPGAVAPRWVRNTIQPVAVADAVHYLVAAADLPEHVNRTFDIGAPEAIEYAGMMSEYAKAVGLRRRLVLTAPVTTPGLAAYWVGLVTPVTTALVGSLATDPDSLWYRTLRKPAFQPPAWVFPVAWTALYAGIAPTSSLVLAEIGEQGRTREQKRYAAALAGNLALNAGWSVLLFTRKQVRPACVDAVALAVSSADLVRCAARTSPERGVLLAPYAAWTGFAAGLTGALARLNPRR</sequence>
<dbReference type="AlphaFoldDB" id="A0A417Z7W4"/>
<feature type="transmembrane region" description="Helical" evidence="6">
    <location>
        <begin position="251"/>
        <end position="271"/>
    </location>
</feature>
<keyword evidence="5 6" id="KW-0472">Membrane</keyword>
<dbReference type="InterPro" id="IPR016040">
    <property type="entry name" value="NAD(P)-bd_dom"/>
</dbReference>
<dbReference type="EMBL" id="QWLM01000004">
    <property type="protein sequence ID" value="RHW46713.1"/>
    <property type="molecule type" value="Genomic_DNA"/>
</dbReference>
<comment type="similarity">
    <text evidence="2">Belongs to the TspO/BZRP family.</text>
</comment>
<comment type="caution">
    <text evidence="8">The sequence shown here is derived from an EMBL/GenBank/DDBJ whole genome shotgun (WGS) entry which is preliminary data.</text>
</comment>
<gene>
    <name evidence="8" type="ORF">D1832_05660</name>
</gene>
<name>A0A417Z7W4_9MICO</name>
<dbReference type="Proteomes" id="UP000285376">
    <property type="component" value="Unassembled WGS sequence"/>
</dbReference>
<dbReference type="InterPro" id="IPR038330">
    <property type="entry name" value="TspO/MBR-related_sf"/>
</dbReference>
<dbReference type="CDD" id="cd15904">
    <property type="entry name" value="TSPO_MBR"/>
    <property type="match status" value="1"/>
</dbReference>
<protein>
    <submittedName>
        <fullName evidence="8">NAD-dependent epimerase/dehydratase family protein</fullName>
    </submittedName>
</protein>
<dbReference type="PANTHER" id="PTHR10057:SF0">
    <property type="entry name" value="TRANSLOCATOR PROTEIN"/>
    <property type="match status" value="1"/>
</dbReference>
<dbReference type="FunFam" id="1.20.1260.100:FF:000001">
    <property type="entry name" value="translocator protein 2"/>
    <property type="match status" value="1"/>
</dbReference>
<evidence type="ECO:0000259" key="7">
    <source>
        <dbReference type="Pfam" id="PF13460"/>
    </source>
</evidence>
<feature type="transmembrane region" description="Helical" evidence="6">
    <location>
        <begin position="327"/>
        <end position="346"/>
    </location>
</feature>
<dbReference type="InterPro" id="IPR004307">
    <property type="entry name" value="TspO_MBR"/>
</dbReference>
<comment type="subcellular location">
    <subcellularLocation>
        <location evidence="1">Membrane</location>
        <topology evidence="1">Multi-pass membrane protein</topology>
    </subcellularLocation>
</comment>
<dbReference type="Pfam" id="PF03073">
    <property type="entry name" value="TspO_MBR"/>
    <property type="match status" value="1"/>
</dbReference>
<reference evidence="8 9" key="1">
    <citation type="submission" date="2018-08" db="EMBL/GenBank/DDBJ databases">
        <title>Whole genome sequence analysis of Dermacoccus abyssi bacteria isolated from Deep Mariana trench Micromonospora spp reveals genes involved in the environmental adaptation and production of secondary metabolites.</title>
        <authorList>
            <person name="Abdel-Mageed W.M."/>
            <person name="Lehri B."/>
            <person name="Nouioui I."/>
            <person name="Goodfellow I."/>
            <person name="Jaspars M."/>
            <person name="Karlyshev A."/>
        </authorList>
    </citation>
    <scope>NUCLEOTIDE SEQUENCE [LARGE SCALE GENOMIC DNA]</scope>
    <source>
        <strain evidence="8 9">MT1.1</strain>
    </source>
</reference>
<dbReference type="SUPFAM" id="SSF51735">
    <property type="entry name" value="NAD(P)-binding Rossmann-fold domains"/>
    <property type="match status" value="1"/>
</dbReference>
<dbReference type="Gene3D" id="1.20.1260.100">
    <property type="entry name" value="TspO/MBR protein"/>
    <property type="match status" value="1"/>
</dbReference>
<dbReference type="GO" id="GO:0033013">
    <property type="term" value="P:tetrapyrrole metabolic process"/>
    <property type="evidence" value="ECO:0007669"/>
    <property type="project" value="UniProtKB-ARBA"/>
</dbReference>
<dbReference type="InterPro" id="IPR036291">
    <property type="entry name" value="NAD(P)-bd_dom_sf"/>
</dbReference>
<evidence type="ECO:0000256" key="3">
    <source>
        <dbReference type="ARBA" id="ARBA00022692"/>
    </source>
</evidence>
<keyword evidence="4 6" id="KW-1133">Transmembrane helix</keyword>